<dbReference type="PROSITE" id="PS50222">
    <property type="entry name" value="EF_HAND_2"/>
    <property type="match status" value="2"/>
</dbReference>
<dbReference type="EMBL" id="FN655551">
    <property type="protein sequence ID" value="CBY39482.1"/>
    <property type="molecule type" value="Genomic_DNA"/>
</dbReference>
<dbReference type="SMART" id="SM00054">
    <property type="entry name" value="EFh"/>
    <property type="match status" value="2"/>
</dbReference>
<evidence type="ECO:0000259" key="4">
    <source>
        <dbReference type="PROSITE" id="PS50222"/>
    </source>
</evidence>
<dbReference type="GO" id="GO:0043226">
    <property type="term" value="C:organelle"/>
    <property type="evidence" value="ECO:0007669"/>
    <property type="project" value="UniProtKB-ARBA"/>
</dbReference>
<dbReference type="PANTHER" id="PTHR47500">
    <property type="entry name" value="EF-HAND CALCIUM-BINDING DOMAIN-CONTAINING PROTEIN"/>
    <property type="match status" value="1"/>
</dbReference>
<reference evidence="5" key="1">
    <citation type="journal article" date="2010" name="Science">
        <title>Plasticity of animal genome architecture unmasked by rapid evolution of a pelagic tunicate.</title>
        <authorList>
            <person name="Denoeud F."/>
            <person name="Henriet S."/>
            <person name="Mungpakdee S."/>
            <person name="Aury J.M."/>
            <person name="Da Silva C."/>
            <person name="Brinkmann H."/>
            <person name="Mikhaleva J."/>
            <person name="Olsen L.C."/>
            <person name="Jubin C."/>
            <person name="Canestro C."/>
            <person name="Bouquet J.M."/>
            <person name="Danks G."/>
            <person name="Poulain J."/>
            <person name="Campsteijn C."/>
            <person name="Adamski M."/>
            <person name="Cross I."/>
            <person name="Yadetie F."/>
            <person name="Muffato M."/>
            <person name="Louis A."/>
            <person name="Butcher S."/>
            <person name="Tsagkogeorga G."/>
            <person name="Konrad A."/>
            <person name="Singh S."/>
            <person name="Jensen M.F."/>
            <person name="Cong E.H."/>
            <person name="Eikeseth-Otteraa H."/>
            <person name="Noel B."/>
            <person name="Anthouard V."/>
            <person name="Porcel B.M."/>
            <person name="Kachouri-Lafond R."/>
            <person name="Nishino A."/>
            <person name="Ugolini M."/>
            <person name="Chourrout P."/>
            <person name="Nishida H."/>
            <person name="Aasland R."/>
            <person name="Huzurbazar S."/>
            <person name="Westhof E."/>
            <person name="Delsuc F."/>
            <person name="Lehrach H."/>
            <person name="Reinhardt R."/>
            <person name="Weissenbach J."/>
            <person name="Roy S.W."/>
            <person name="Artiguenave F."/>
            <person name="Postlethwait J.H."/>
            <person name="Manak J.R."/>
            <person name="Thompson E.M."/>
            <person name="Jaillon O."/>
            <person name="Du Pasquier L."/>
            <person name="Boudinot P."/>
            <person name="Liberles D.A."/>
            <person name="Volff J.N."/>
            <person name="Philippe H."/>
            <person name="Lenhard B."/>
            <person name="Roest Crollius H."/>
            <person name="Wincker P."/>
            <person name="Chourrout D."/>
        </authorList>
    </citation>
    <scope>NUCLEOTIDE SEQUENCE [LARGE SCALE GENOMIC DNA]</scope>
</reference>
<gene>
    <name evidence="5" type="ORF">GSOID_T00020052001</name>
</gene>
<evidence type="ECO:0000256" key="1">
    <source>
        <dbReference type="ARBA" id="ARBA00022737"/>
    </source>
</evidence>
<name>E4YVJ7_OIKDI</name>
<dbReference type="InterPro" id="IPR011992">
    <property type="entry name" value="EF-hand-dom_pair"/>
</dbReference>
<dbReference type="Gene3D" id="1.10.238.10">
    <property type="entry name" value="EF-hand"/>
    <property type="match status" value="1"/>
</dbReference>
<dbReference type="Proteomes" id="UP000011014">
    <property type="component" value="Unassembled WGS sequence"/>
</dbReference>
<feature type="compositionally biased region" description="Low complexity" evidence="3">
    <location>
        <begin position="27"/>
        <end position="43"/>
    </location>
</feature>
<dbReference type="PANTHER" id="PTHR47500:SF3">
    <property type="entry name" value="EF-HAND DOMAIN-CONTAINING PROTEIN"/>
    <property type="match status" value="1"/>
</dbReference>
<dbReference type="InterPro" id="IPR043520">
    <property type="entry name" value="SPT21"/>
</dbReference>
<dbReference type="GO" id="GO:0005509">
    <property type="term" value="F:calcium ion binding"/>
    <property type="evidence" value="ECO:0007669"/>
    <property type="project" value="InterPro"/>
</dbReference>
<feature type="region of interest" description="Disordered" evidence="3">
    <location>
        <begin position="1"/>
        <end position="58"/>
    </location>
</feature>
<protein>
    <recommendedName>
        <fullName evidence="4">EF-hand domain-containing protein</fullName>
    </recommendedName>
</protein>
<proteinExistence type="predicted"/>
<organism evidence="5">
    <name type="scientific">Oikopleura dioica</name>
    <name type="common">Tunicate</name>
    <dbReference type="NCBI Taxonomy" id="34765"/>
    <lineage>
        <taxon>Eukaryota</taxon>
        <taxon>Metazoa</taxon>
        <taxon>Chordata</taxon>
        <taxon>Tunicata</taxon>
        <taxon>Appendicularia</taxon>
        <taxon>Copelata</taxon>
        <taxon>Oikopleuridae</taxon>
        <taxon>Oikopleura</taxon>
    </lineage>
</organism>
<dbReference type="SUPFAM" id="SSF47473">
    <property type="entry name" value="EF-hand"/>
    <property type="match status" value="1"/>
</dbReference>
<accession>E4YVJ7</accession>
<dbReference type="FunFam" id="1.10.238.10:FF:000178">
    <property type="entry name" value="Calmodulin-2 A"/>
    <property type="match status" value="1"/>
</dbReference>
<evidence type="ECO:0000256" key="3">
    <source>
        <dbReference type="SAM" id="MobiDB-lite"/>
    </source>
</evidence>
<evidence type="ECO:0000313" key="5">
    <source>
        <dbReference type="EMBL" id="CBY39482.1"/>
    </source>
</evidence>
<dbReference type="Pfam" id="PF13499">
    <property type="entry name" value="EF-hand_7"/>
    <property type="match status" value="1"/>
</dbReference>
<dbReference type="PROSITE" id="PS00018">
    <property type="entry name" value="EF_HAND_1"/>
    <property type="match status" value="2"/>
</dbReference>
<evidence type="ECO:0000256" key="2">
    <source>
        <dbReference type="ARBA" id="ARBA00022837"/>
    </source>
</evidence>
<keyword evidence="1" id="KW-0677">Repeat</keyword>
<dbReference type="AlphaFoldDB" id="E4YVJ7"/>
<feature type="domain" description="EF-hand" evidence="4">
    <location>
        <begin position="87"/>
        <end position="122"/>
    </location>
</feature>
<sequence>MPGEVTFRNVPKSDVEKRKSKSHQQSTRKSTTRKSTTTSSRKSAPSKQYKKGTSVMSSPALDTKITELVDQEIIDSLKESPDGLTETQISAFREAFEIFDRNGGGSIDAAELLNTLQEYGIDLDEDEINDVMMTMDGDGNGEVDFEEFLSLMTDTEMFIEALALKRDGPNAASMSNRVILFDALTEFMKKQALNNAQEIVGYYAKKYRKVAKKIAVGKAAHVVGHYAESNRLIGLTDGQLFKQLKRIRAGVASNDAKDSPYATSNVKELLQTIRDKPQLTPRKPYVLGGARLPGLSRLKHLTKVPMIVALDKPKDKTAKIRLKFLGTNQAQSHMPTRLAVLDMNTGIPTRQRSNLDTRKDRPIFHLPGWLPHRALCYDVEIPMSTDLSDVYLDELPRLRMEVDEAVKEFESKVDNGRYNKNISIYRTLNTRPPRTNGLQKQVYRSMIAYSSATMNDRSGKTSMTVLAKIFNEDQKLKPMITRGTTFGPPKRGLSAILSLSRK</sequence>
<dbReference type="InterPro" id="IPR018247">
    <property type="entry name" value="EF_Hand_1_Ca_BS"/>
</dbReference>
<feature type="domain" description="EF-hand" evidence="4">
    <location>
        <begin position="123"/>
        <end position="158"/>
    </location>
</feature>
<dbReference type="CDD" id="cd00051">
    <property type="entry name" value="EFh"/>
    <property type="match status" value="1"/>
</dbReference>
<dbReference type="InterPro" id="IPR002048">
    <property type="entry name" value="EF_hand_dom"/>
</dbReference>
<keyword evidence="2" id="KW-0106">Calcium</keyword>